<gene>
    <name evidence="1" type="ORF">MEUPH1_LOCUS9728</name>
</gene>
<name>A0AAV0WCY6_9HEMI</name>
<dbReference type="EMBL" id="CARXXK010000002">
    <property type="protein sequence ID" value="CAI6353628.1"/>
    <property type="molecule type" value="Genomic_DNA"/>
</dbReference>
<dbReference type="Proteomes" id="UP001160148">
    <property type="component" value="Unassembled WGS sequence"/>
</dbReference>
<comment type="caution">
    <text evidence="1">The sequence shown here is derived from an EMBL/GenBank/DDBJ whole genome shotgun (WGS) entry which is preliminary data.</text>
</comment>
<evidence type="ECO:0000313" key="2">
    <source>
        <dbReference type="Proteomes" id="UP001160148"/>
    </source>
</evidence>
<reference evidence="1 2" key="1">
    <citation type="submission" date="2023-01" db="EMBL/GenBank/DDBJ databases">
        <authorList>
            <person name="Whitehead M."/>
        </authorList>
    </citation>
    <scope>NUCLEOTIDE SEQUENCE [LARGE SCALE GENOMIC DNA]</scope>
</reference>
<dbReference type="PANTHER" id="PTHR47163">
    <property type="entry name" value="DDE_TNP_IS1595 DOMAIN-CONTAINING PROTEIN"/>
    <property type="match status" value="1"/>
</dbReference>
<protein>
    <recommendedName>
        <fullName evidence="3">Transposase</fullName>
    </recommendedName>
</protein>
<sequence length="132" mass="15564">MSLRHETFFYKSNHTLLETCSFINLWSLHCSFPVMKVQLRFSNQVITEWSSLCREVSYDAMVLRKVKLGGCGRTVEIDESKFGRRKHHRGHRVEDQRVFGSYERETGNCFMIPVENRTTETLLVIIKYCIKP</sequence>
<keyword evidence="2" id="KW-1185">Reference proteome</keyword>
<organism evidence="1 2">
    <name type="scientific">Macrosiphum euphorbiae</name>
    <name type="common">potato aphid</name>
    <dbReference type="NCBI Taxonomy" id="13131"/>
    <lineage>
        <taxon>Eukaryota</taxon>
        <taxon>Metazoa</taxon>
        <taxon>Ecdysozoa</taxon>
        <taxon>Arthropoda</taxon>
        <taxon>Hexapoda</taxon>
        <taxon>Insecta</taxon>
        <taxon>Pterygota</taxon>
        <taxon>Neoptera</taxon>
        <taxon>Paraneoptera</taxon>
        <taxon>Hemiptera</taxon>
        <taxon>Sternorrhyncha</taxon>
        <taxon>Aphidomorpha</taxon>
        <taxon>Aphidoidea</taxon>
        <taxon>Aphididae</taxon>
        <taxon>Macrosiphini</taxon>
        <taxon>Macrosiphum</taxon>
    </lineage>
</organism>
<dbReference type="AlphaFoldDB" id="A0AAV0WCY6"/>
<dbReference type="InterPro" id="IPR053164">
    <property type="entry name" value="IS1016-like_transposase"/>
</dbReference>
<accession>A0AAV0WCY6</accession>
<evidence type="ECO:0008006" key="3">
    <source>
        <dbReference type="Google" id="ProtNLM"/>
    </source>
</evidence>
<evidence type="ECO:0000313" key="1">
    <source>
        <dbReference type="EMBL" id="CAI6353628.1"/>
    </source>
</evidence>
<proteinExistence type="predicted"/>
<dbReference type="PANTHER" id="PTHR47163:SF2">
    <property type="entry name" value="SI:DKEY-17M8.2"/>
    <property type="match status" value="1"/>
</dbReference>